<dbReference type="Gene3D" id="3.30.1330.20">
    <property type="entry name" value="Tubulin/FtsZ, C-terminal domain"/>
    <property type="match status" value="1"/>
</dbReference>
<sequence length="396" mass="41764">MTESNSSIRGAVVTIKIVGVGGGGNNVLARLAEDGMDKSQLVAVNTDVRQLRILDAAGIPAVLIGANLTRGRGTGGDPEKGQSAAISDADQIAEAIQGADLVFITAGMGKGVGTGAAPVVAKIAHDMGILTVGMVTLPFSHEGSRKMEVARDGVKLLREHMDALVEVKNDNIQRLPEFKQKSVGESFSMVDDVLRQSISSIVEMIQTTGVINVDFADVTTIFKSGENCDAVMGMGEGANALEAVQTAISSPLIETSIKGARGLIVNLTGSKDLPLHDVREANEFLYDNTHPDVENIIGLVVDDNMGERVRATVIATNFDPAVLADKNSIVKPIQFGKVEAPNPVPPLYVDKKPEPQPDAEGNVQTNDGPELIGFMKRPAHMGGSSVNAVKIEEKKD</sequence>
<dbReference type="GO" id="GO:0005737">
    <property type="term" value="C:cytoplasm"/>
    <property type="evidence" value="ECO:0007669"/>
    <property type="project" value="UniProtKB-SubCell"/>
</dbReference>
<dbReference type="CDD" id="cd02201">
    <property type="entry name" value="FtsZ_type1"/>
    <property type="match status" value="1"/>
</dbReference>
<dbReference type="InterPro" id="IPR003008">
    <property type="entry name" value="Tubulin_FtsZ_GTPase"/>
</dbReference>
<dbReference type="EMBL" id="FQYW01000006">
    <property type="protein sequence ID" value="SHI48201.1"/>
    <property type="molecule type" value="Genomic_DNA"/>
</dbReference>
<dbReference type="InterPro" id="IPR008280">
    <property type="entry name" value="Tub_FtsZ_C"/>
</dbReference>
<dbReference type="SUPFAM" id="SSF55307">
    <property type="entry name" value="Tubulin C-terminal domain-like"/>
    <property type="match status" value="1"/>
</dbReference>
<feature type="region of interest" description="Disordered" evidence="7">
    <location>
        <begin position="350"/>
        <end position="369"/>
    </location>
</feature>
<dbReference type="InterPro" id="IPR018316">
    <property type="entry name" value="Tubulin/FtsZ_2-layer-sand-dom"/>
</dbReference>
<evidence type="ECO:0000256" key="7">
    <source>
        <dbReference type="SAM" id="MobiDB-lite"/>
    </source>
</evidence>
<gene>
    <name evidence="5" type="primary">ftsZ</name>
    <name evidence="10" type="ORF">SAMN02745671_00734</name>
</gene>
<keyword evidence="5" id="KW-0131">Cell cycle</keyword>
<evidence type="ECO:0000256" key="4">
    <source>
        <dbReference type="ARBA" id="ARBA00023210"/>
    </source>
</evidence>
<organism evidence="10 11">
    <name type="scientific">Anaerovibrio lipolyticus DSM 3074</name>
    <dbReference type="NCBI Taxonomy" id="1120997"/>
    <lineage>
        <taxon>Bacteria</taxon>
        <taxon>Bacillati</taxon>
        <taxon>Bacillota</taxon>
        <taxon>Negativicutes</taxon>
        <taxon>Selenomonadales</taxon>
        <taxon>Selenomonadaceae</taxon>
        <taxon>Anaerovibrio</taxon>
    </lineage>
</organism>
<protein>
    <recommendedName>
        <fullName evidence="5 6">Cell division protein FtsZ</fullName>
    </recommendedName>
</protein>
<dbReference type="GO" id="GO:0005525">
    <property type="term" value="F:GTP binding"/>
    <property type="evidence" value="ECO:0007669"/>
    <property type="project" value="UniProtKB-UniRule"/>
</dbReference>
<evidence type="ECO:0000256" key="6">
    <source>
        <dbReference type="NCBIfam" id="TIGR00065"/>
    </source>
</evidence>
<accession>A0A1M6BHL5</accession>
<dbReference type="GO" id="GO:0043093">
    <property type="term" value="P:FtsZ-dependent cytokinesis"/>
    <property type="evidence" value="ECO:0007669"/>
    <property type="project" value="UniProtKB-UniRule"/>
</dbReference>
<dbReference type="SUPFAM" id="SSF52490">
    <property type="entry name" value="Tubulin nucleotide-binding domain-like"/>
    <property type="match status" value="1"/>
</dbReference>
<evidence type="ECO:0000256" key="2">
    <source>
        <dbReference type="ARBA" id="ARBA00022741"/>
    </source>
</evidence>
<reference evidence="10 11" key="1">
    <citation type="submission" date="2016-11" db="EMBL/GenBank/DDBJ databases">
        <authorList>
            <person name="Jaros S."/>
            <person name="Januszkiewicz K."/>
            <person name="Wedrychowicz H."/>
        </authorList>
    </citation>
    <scope>NUCLEOTIDE SEQUENCE [LARGE SCALE GENOMIC DNA]</scope>
    <source>
        <strain evidence="10 11">DSM 3074</strain>
    </source>
</reference>
<evidence type="ECO:0000259" key="8">
    <source>
        <dbReference type="SMART" id="SM00864"/>
    </source>
</evidence>
<dbReference type="InterPro" id="IPR024757">
    <property type="entry name" value="FtsZ_C"/>
</dbReference>
<dbReference type="HAMAP" id="MF_00909">
    <property type="entry name" value="FtsZ"/>
    <property type="match status" value="1"/>
</dbReference>
<comment type="function">
    <text evidence="5">Essential cell division protein that forms a contractile ring structure (Z ring) at the future cell division site. The regulation of the ring assembly controls the timing and the location of cell division. One of the functions of the FtsZ ring is to recruit other cell division proteins to the septum to produce a new cell wall between the dividing cells. Binds GTP and shows GTPase activity.</text>
</comment>
<dbReference type="GO" id="GO:0051258">
    <property type="term" value="P:protein polymerization"/>
    <property type="evidence" value="ECO:0007669"/>
    <property type="project" value="UniProtKB-UniRule"/>
</dbReference>
<keyword evidence="2 5" id="KW-0547">Nucleotide-binding</keyword>
<evidence type="ECO:0000259" key="9">
    <source>
        <dbReference type="SMART" id="SM00865"/>
    </source>
</evidence>
<name>A0A1M6BHL5_9FIRM</name>
<comment type="similarity">
    <text evidence="1 5">Belongs to the FtsZ family.</text>
</comment>
<dbReference type="SMART" id="SM00864">
    <property type="entry name" value="Tubulin"/>
    <property type="match status" value="1"/>
</dbReference>
<feature type="domain" description="Tubulin/FtsZ GTPase" evidence="8">
    <location>
        <begin position="14"/>
        <end position="209"/>
    </location>
</feature>
<evidence type="ECO:0000256" key="5">
    <source>
        <dbReference type="HAMAP-Rule" id="MF_00909"/>
    </source>
</evidence>
<dbReference type="InterPro" id="IPR037103">
    <property type="entry name" value="Tubulin/FtsZ-like_C"/>
</dbReference>
<dbReference type="Pfam" id="PF00091">
    <property type="entry name" value="Tubulin"/>
    <property type="match status" value="1"/>
</dbReference>
<comment type="caution">
    <text evidence="5">Lacks conserved residue(s) required for the propagation of feature annotation.</text>
</comment>
<dbReference type="InterPro" id="IPR036525">
    <property type="entry name" value="Tubulin/FtsZ_GTPase_sf"/>
</dbReference>
<comment type="subcellular location">
    <subcellularLocation>
        <location evidence="5">Cytoplasm</location>
    </subcellularLocation>
    <text evidence="5">Assembles at midcell at the inner surface of the cytoplasmic membrane.</text>
</comment>
<dbReference type="OrthoDB" id="1668810at2"/>
<feature type="binding site" evidence="5">
    <location>
        <begin position="22"/>
        <end position="26"/>
    </location>
    <ligand>
        <name>GTP</name>
        <dbReference type="ChEBI" id="CHEBI:37565"/>
    </ligand>
</feature>
<dbReference type="RefSeq" id="WP_159446678.1">
    <property type="nucleotide sequence ID" value="NZ_FQYW01000006.1"/>
</dbReference>
<dbReference type="Proteomes" id="UP000191240">
    <property type="component" value="Unassembled WGS sequence"/>
</dbReference>
<dbReference type="InterPro" id="IPR000158">
    <property type="entry name" value="Cell_div_FtsZ"/>
</dbReference>
<evidence type="ECO:0000313" key="11">
    <source>
        <dbReference type="Proteomes" id="UP000191240"/>
    </source>
</evidence>
<keyword evidence="3 5" id="KW-0342">GTP-binding</keyword>
<dbReference type="Pfam" id="PF12327">
    <property type="entry name" value="FtsZ_C"/>
    <property type="match status" value="1"/>
</dbReference>
<dbReference type="AlphaFoldDB" id="A0A1M6BHL5"/>
<comment type="subunit">
    <text evidence="5">Homodimer. Polymerizes to form a dynamic ring structure in a strictly GTP-dependent manner. Interacts directly with several other division proteins.</text>
</comment>
<dbReference type="PANTHER" id="PTHR30314:SF3">
    <property type="entry name" value="MITOCHONDRIAL DIVISION PROTEIN FSZA"/>
    <property type="match status" value="1"/>
</dbReference>
<dbReference type="GO" id="GO:0032153">
    <property type="term" value="C:cell division site"/>
    <property type="evidence" value="ECO:0007669"/>
    <property type="project" value="UniProtKB-UniRule"/>
</dbReference>
<evidence type="ECO:0000256" key="1">
    <source>
        <dbReference type="ARBA" id="ARBA00009690"/>
    </source>
</evidence>
<dbReference type="InterPro" id="IPR045061">
    <property type="entry name" value="FtsZ/CetZ"/>
</dbReference>
<evidence type="ECO:0000313" key="10">
    <source>
        <dbReference type="EMBL" id="SHI48201.1"/>
    </source>
</evidence>
<dbReference type="GO" id="GO:0003924">
    <property type="term" value="F:GTPase activity"/>
    <property type="evidence" value="ECO:0007669"/>
    <property type="project" value="UniProtKB-UniRule"/>
</dbReference>
<feature type="binding site" evidence="5">
    <location>
        <position position="146"/>
    </location>
    <ligand>
        <name>GTP</name>
        <dbReference type="ChEBI" id="CHEBI:37565"/>
    </ligand>
</feature>
<feature type="binding site" evidence="5">
    <location>
        <position position="191"/>
    </location>
    <ligand>
        <name>GTP</name>
        <dbReference type="ChEBI" id="CHEBI:37565"/>
    </ligand>
</feature>
<dbReference type="NCBIfam" id="TIGR00065">
    <property type="entry name" value="ftsZ"/>
    <property type="match status" value="1"/>
</dbReference>
<keyword evidence="4 5" id="KW-0717">Septation</keyword>
<feature type="binding site" evidence="5">
    <location>
        <position position="142"/>
    </location>
    <ligand>
        <name>GTP</name>
        <dbReference type="ChEBI" id="CHEBI:37565"/>
    </ligand>
</feature>
<dbReference type="PRINTS" id="PR00423">
    <property type="entry name" value="CELLDVISFTSZ"/>
</dbReference>
<keyword evidence="5" id="KW-0963">Cytoplasm</keyword>
<dbReference type="PANTHER" id="PTHR30314">
    <property type="entry name" value="CELL DIVISION PROTEIN FTSZ-RELATED"/>
    <property type="match status" value="1"/>
</dbReference>
<keyword evidence="5 10" id="KW-0132">Cell division</keyword>
<feature type="domain" description="Tubulin/FtsZ 2-layer sandwich" evidence="9">
    <location>
        <begin position="211"/>
        <end position="327"/>
    </location>
</feature>
<proteinExistence type="inferred from homology"/>
<dbReference type="Gene3D" id="3.40.50.1440">
    <property type="entry name" value="Tubulin/FtsZ, GTPase domain"/>
    <property type="match status" value="1"/>
</dbReference>
<dbReference type="GO" id="GO:0000917">
    <property type="term" value="P:division septum assembly"/>
    <property type="evidence" value="ECO:0007669"/>
    <property type="project" value="UniProtKB-KW"/>
</dbReference>
<dbReference type="SMART" id="SM00865">
    <property type="entry name" value="Tubulin_C"/>
    <property type="match status" value="1"/>
</dbReference>
<feature type="region of interest" description="Disordered" evidence="7">
    <location>
        <begin position="376"/>
        <end position="396"/>
    </location>
</feature>
<evidence type="ECO:0000256" key="3">
    <source>
        <dbReference type="ARBA" id="ARBA00023134"/>
    </source>
</evidence>